<comment type="caution">
    <text evidence="4">The sequence shown here is derived from an EMBL/GenBank/DDBJ whole genome shotgun (WGS) entry which is preliminary data.</text>
</comment>
<evidence type="ECO:0000313" key="4">
    <source>
        <dbReference type="EMBL" id="MBB5912995.1"/>
    </source>
</evidence>
<name>A0A7W9PBJ0_9NOCA</name>
<evidence type="ECO:0000256" key="1">
    <source>
        <dbReference type="ARBA" id="ARBA00001933"/>
    </source>
</evidence>
<proteinExistence type="predicted"/>
<protein>
    <submittedName>
        <fullName evidence="4">Cysteine synthase A</fullName>
        <ecNumber evidence="4">2.5.1.47</ecNumber>
    </submittedName>
</protein>
<gene>
    <name evidence="4" type="ORF">BJY24_001862</name>
</gene>
<organism evidence="4 5">
    <name type="scientific">Nocardia transvalensis</name>
    <dbReference type="NCBI Taxonomy" id="37333"/>
    <lineage>
        <taxon>Bacteria</taxon>
        <taxon>Bacillati</taxon>
        <taxon>Actinomycetota</taxon>
        <taxon>Actinomycetes</taxon>
        <taxon>Mycobacteriales</taxon>
        <taxon>Nocardiaceae</taxon>
        <taxon>Nocardia</taxon>
    </lineage>
</organism>
<dbReference type="EMBL" id="JACHIT010000001">
    <property type="protein sequence ID" value="MBB5912995.1"/>
    <property type="molecule type" value="Genomic_DNA"/>
</dbReference>
<dbReference type="InterPro" id="IPR001926">
    <property type="entry name" value="TrpB-like_PALP"/>
</dbReference>
<dbReference type="InterPro" id="IPR036052">
    <property type="entry name" value="TrpB-like_PALP_sf"/>
</dbReference>
<evidence type="ECO:0000259" key="3">
    <source>
        <dbReference type="Pfam" id="PF00291"/>
    </source>
</evidence>
<dbReference type="Pfam" id="PF00291">
    <property type="entry name" value="PALP"/>
    <property type="match status" value="1"/>
</dbReference>
<dbReference type="GO" id="GO:0004124">
    <property type="term" value="F:cysteine synthase activity"/>
    <property type="evidence" value="ECO:0007669"/>
    <property type="project" value="UniProtKB-EC"/>
</dbReference>
<feature type="domain" description="Tryptophan synthase beta chain-like PALP" evidence="3">
    <location>
        <begin position="22"/>
        <end position="295"/>
    </location>
</feature>
<dbReference type="PANTHER" id="PTHR10314">
    <property type="entry name" value="CYSTATHIONINE BETA-SYNTHASE"/>
    <property type="match status" value="1"/>
</dbReference>
<reference evidence="4 5" key="1">
    <citation type="submission" date="2020-08" db="EMBL/GenBank/DDBJ databases">
        <title>Sequencing the genomes of 1000 actinobacteria strains.</title>
        <authorList>
            <person name="Klenk H.-P."/>
        </authorList>
    </citation>
    <scope>NUCLEOTIDE SEQUENCE [LARGE SCALE GENOMIC DNA]</scope>
    <source>
        <strain evidence="4 5">DSM 43582</strain>
    </source>
</reference>
<keyword evidence="5" id="KW-1185">Reference proteome</keyword>
<keyword evidence="4" id="KW-0808">Transferase</keyword>
<dbReference type="Proteomes" id="UP000540412">
    <property type="component" value="Unassembled WGS sequence"/>
</dbReference>
<accession>A0A7W9PBJ0</accession>
<evidence type="ECO:0000256" key="2">
    <source>
        <dbReference type="ARBA" id="ARBA00022898"/>
    </source>
</evidence>
<sequence>MTDRSAVVSGAVPGAALGLYPVTPLVRQPGGIFLKCEFLHPGRSHKARVAAHLIDDAEHHGWIDPTNDVSLLERTGGNLGIGLAIEARARGYRLTLIVDRGYSRAKRELARKLGAVVLEREEEFPTCADNGAAIAALLATDGDHYHYLNQFANPANPQTHELDTGPEIASQLRAAGVTPDQRITLICGTGTGATMRGVSRALRNGFVEVVTVGVQPPGCELSAGTYGPHPFQGIAVGEPAPFYPPGEFDDIIRVSERDAELARTELMSSLRFDVGPSSLANYAAALRYRARYGSAHNPGVFVTVLFDRGEDYV</sequence>
<comment type="cofactor">
    <cofactor evidence="1">
        <name>pyridoxal 5'-phosphate</name>
        <dbReference type="ChEBI" id="CHEBI:597326"/>
    </cofactor>
</comment>
<dbReference type="InterPro" id="IPR050214">
    <property type="entry name" value="Cys_Synth/Cystath_Beta-Synth"/>
</dbReference>
<dbReference type="RefSeq" id="WP_051160992.1">
    <property type="nucleotide sequence ID" value="NZ_JACHIT010000001.1"/>
</dbReference>
<keyword evidence="2" id="KW-0663">Pyridoxal phosphate</keyword>
<dbReference type="AlphaFoldDB" id="A0A7W9PBJ0"/>
<dbReference type="EC" id="2.5.1.47" evidence="4"/>
<dbReference type="Gene3D" id="3.40.50.1100">
    <property type="match status" value="2"/>
</dbReference>
<dbReference type="SUPFAM" id="SSF53686">
    <property type="entry name" value="Tryptophan synthase beta subunit-like PLP-dependent enzymes"/>
    <property type="match status" value="1"/>
</dbReference>
<evidence type="ECO:0000313" key="5">
    <source>
        <dbReference type="Proteomes" id="UP000540412"/>
    </source>
</evidence>